<dbReference type="OrthoDB" id="415358at2759"/>
<reference evidence="4 5" key="1">
    <citation type="journal article" date="2015" name="Genome Biol. Evol.">
        <title>Phylogenomic analyses indicate that early fungi evolved digesting cell walls of algal ancestors of land plants.</title>
        <authorList>
            <person name="Chang Y."/>
            <person name="Wang S."/>
            <person name="Sekimoto S."/>
            <person name="Aerts A.L."/>
            <person name="Choi C."/>
            <person name="Clum A."/>
            <person name="LaButti K.M."/>
            <person name="Lindquist E.A."/>
            <person name="Yee Ngan C."/>
            <person name="Ohm R.A."/>
            <person name="Salamov A.A."/>
            <person name="Grigoriev I.V."/>
            <person name="Spatafora J.W."/>
            <person name="Berbee M.L."/>
        </authorList>
    </citation>
    <scope>NUCLEOTIDE SEQUENCE [LARGE SCALE GENOMIC DNA]</scope>
    <source>
        <strain evidence="4 5">JEL478</strain>
    </source>
</reference>
<dbReference type="Pfam" id="PF13621">
    <property type="entry name" value="Cupin_8"/>
    <property type="match status" value="1"/>
</dbReference>
<feature type="compositionally biased region" description="Acidic residues" evidence="2">
    <location>
        <begin position="350"/>
        <end position="385"/>
    </location>
</feature>
<dbReference type="InterPro" id="IPR014710">
    <property type="entry name" value="RmlC-like_jellyroll"/>
</dbReference>
<dbReference type="Proteomes" id="UP000070544">
    <property type="component" value="Unassembled WGS sequence"/>
</dbReference>
<feature type="compositionally biased region" description="Polar residues" evidence="2">
    <location>
        <begin position="394"/>
        <end position="403"/>
    </location>
</feature>
<evidence type="ECO:0000256" key="1">
    <source>
        <dbReference type="SAM" id="Coils"/>
    </source>
</evidence>
<dbReference type="SUPFAM" id="SSF51197">
    <property type="entry name" value="Clavaminate synthase-like"/>
    <property type="match status" value="1"/>
</dbReference>
<feature type="coiled-coil region" evidence="1">
    <location>
        <begin position="285"/>
        <end position="321"/>
    </location>
</feature>
<evidence type="ECO:0000256" key="2">
    <source>
        <dbReference type="SAM" id="MobiDB-lite"/>
    </source>
</evidence>
<gene>
    <name evidence="4" type="ORF">M427DRAFT_220056</name>
</gene>
<dbReference type="AlphaFoldDB" id="A0A138ZYK5"/>
<keyword evidence="1" id="KW-0175">Coiled coil</keyword>
<organism evidence="4 5">
    <name type="scientific">Gonapodya prolifera (strain JEL478)</name>
    <name type="common">Monoblepharis prolifera</name>
    <dbReference type="NCBI Taxonomy" id="1344416"/>
    <lineage>
        <taxon>Eukaryota</taxon>
        <taxon>Fungi</taxon>
        <taxon>Fungi incertae sedis</taxon>
        <taxon>Chytridiomycota</taxon>
        <taxon>Chytridiomycota incertae sedis</taxon>
        <taxon>Monoblepharidomycetes</taxon>
        <taxon>Monoblepharidales</taxon>
        <taxon>Gonapodyaceae</taxon>
        <taxon>Gonapodya</taxon>
    </lineage>
</organism>
<dbReference type="Gene3D" id="2.60.120.650">
    <property type="entry name" value="Cupin"/>
    <property type="match status" value="1"/>
</dbReference>
<evidence type="ECO:0000259" key="3">
    <source>
        <dbReference type="PROSITE" id="PS51184"/>
    </source>
</evidence>
<evidence type="ECO:0000313" key="5">
    <source>
        <dbReference type="Proteomes" id="UP000070544"/>
    </source>
</evidence>
<dbReference type="PROSITE" id="PS51184">
    <property type="entry name" value="JMJC"/>
    <property type="match status" value="1"/>
</dbReference>
<feature type="region of interest" description="Disordered" evidence="2">
    <location>
        <begin position="335"/>
        <end position="429"/>
    </location>
</feature>
<dbReference type="InterPro" id="IPR003347">
    <property type="entry name" value="JmjC_dom"/>
</dbReference>
<dbReference type="STRING" id="1344416.A0A138ZYK5"/>
<evidence type="ECO:0000313" key="4">
    <source>
        <dbReference type="EMBL" id="KXS09570.1"/>
    </source>
</evidence>
<keyword evidence="5" id="KW-1185">Reference proteome</keyword>
<name>A0A138ZYK5_GONPJ</name>
<sequence length="522" mass="57198">MEYTGFKPPANWTIERVKLETLSPESFFENYVAKRKPVVVCGVLPSFNTDEWNDPTFLAGFKTKISVTGSSNGFDVAKSTRKLSASKGNLNSTSRSITAGDCLVQVETKVDGAFGSGKERMRMPFSELVDRLVKGDSNIYMTTQYEDFETSPELTASLSDDELNALRTISTWCQNPLTHLLPLLNPRPPLLGNLAPQQINLWLGRSSPDGGSSSGLHHDFADNLYSLLLGKKSFKLFAPSEAGNMYLAGTNPRIFANGLIAYVEGKRCTVRADGARHIDVAQWKVRTCQRTVDELESKLAKSRKKKDKGTLQEELSLAEAELEASMDSLLALQVGGDTMGQSSGGNGLAAEDDEDEDEGDEGDGNDIDDFEDDFEDVDDDTEDGNDSSGKRQRLTATSTTFASNAPKPLPPSFSKVPAGTLTKPDPPALNDFPLVRLSNGIDCDLEPGEMLYLPAGWFHEVSSRGDSGEGATSGLHMAVNYWLHPPTTTTFESPYEDGYWREVWEDTIEPQLKAWRTCLVGK</sequence>
<dbReference type="EMBL" id="KQ965858">
    <property type="protein sequence ID" value="KXS09570.1"/>
    <property type="molecule type" value="Genomic_DNA"/>
</dbReference>
<accession>A0A138ZYK5</accession>
<dbReference type="PANTHER" id="PTHR12461">
    <property type="entry name" value="HYPOXIA-INDUCIBLE FACTOR 1 ALPHA INHIBITOR-RELATED"/>
    <property type="match status" value="1"/>
</dbReference>
<dbReference type="Gene3D" id="2.60.120.10">
    <property type="entry name" value="Jelly Rolls"/>
    <property type="match status" value="1"/>
</dbReference>
<proteinExistence type="predicted"/>
<dbReference type="PANTHER" id="PTHR12461:SF100">
    <property type="entry name" value="JMJC DOMAIN-CONTAINING PROTEIN 4"/>
    <property type="match status" value="1"/>
</dbReference>
<feature type="domain" description="JmjC" evidence="3">
    <location>
        <begin position="169"/>
        <end position="498"/>
    </location>
</feature>
<dbReference type="InterPro" id="IPR041667">
    <property type="entry name" value="Cupin_8"/>
</dbReference>
<dbReference type="OMA" id="PASWWHE"/>
<protein>
    <submittedName>
        <fullName evidence="4">Clavaminate synthase-like protein</fullName>
    </submittedName>
</protein>